<dbReference type="AlphaFoldDB" id="A0AB33Z2V6"/>
<dbReference type="RefSeq" id="WP_016389962.1">
    <property type="nucleotide sequence ID" value="NZ_KE646806.1"/>
</dbReference>
<evidence type="ECO:0000256" key="8">
    <source>
        <dbReference type="ARBA" id="ARBA00022898"/>
    </source>
</evidence>
<evidence type="ECO:0000256" key="5">
    <source>
        <dbReference type="ARBA" id="ARBA00022576"/>
    </source>
</evidence>
<keyword evidence="7 11" id="KW-0808">Transferase</keyword>
<evidence type="ECO:0000313" key="13">
    <source>
        <dbReference type="EMBL" id="EPD13534.1"/>
    </source>
</evidence>
<dbReference type="Gene3D" id="3.40.640.10">
    <property type="entry name" value="Type I PLP-dependent aspartate aminotransferase-like (Major domain)"/>
    <property type="match status" value="1"/>
</dbReference>
<feature type="modified residue" description="N6-(pyridoxal phosphate)lysine" evidence="11">
    <location>
        <position position="219"/>
    </location>
</feature>
<keyword evidence="8 11" id="KW-0663">Pyridoxal phosphate</keyword>
<protein>
    <recommendedName>
        <fullName evidence="11">Histidinol-phosphate aminotransferase</fullName>
        <ecNumber evidence="11">2.6.1.9</ecNumber>
    </recommendedName>
    <alternativeName>
        <fullName evidence="11">Imidazole acetol-phosphate transaminase</fullName>
    </alternativeName>
</protein>
<dbReference type="PANTHER" id="PTHR42885:SF2">
    <property type="entry name" value="HISTIDINOL-PHOSPHATE AMINOTRANSFERASE"/>
    <property type="match status" value="1"/>
</dbReference>
<evidence type="ECO:0000256" key="9">
    <source>
        <dbReference type="ARBA" id="ARBA00023102"/>
    </source>
</evidence>
<dbReference type="InterPro" id="IPR005861">
    <property type="entry name" value="HisP_aminotrans"/>
</dbReference>
<evidence type="ECO:0000313" key="14">
    <source>
        <dbReference type="Proteomes" id="UP000015462"/>
    </source>
</evidence>
<dbReference type="GO" id="GO:0030170">
    <property type="term" value="F:pyridoxal phosphate binding"/>
    <property type="evidence" value="ECO:0007669"/>
    <property type="project" value="InterPro"/>
</dbReference>
<comment type="subunit">
    <text evidence="4 11">Homodimer.</text>
</comment>
<accession>A0AB33Z2V6</accession>
<reference evidence="13 14" key="1">
    <citation type="journal article" date="2013" name="Genome Announc.">
        <title>Genome Sequence of the Pyrene- and Fluoranthene-Degrading Bacterium Cycloclasticus sp. Strain PY97M.</title>
        <authorList>
            <person name="Cui Z."/>
            <person name="Xu G."/>
            <person name="Li Q."/>
            <person name="Gao W."/>
            <person name="Zheng L."/>
        </authorList>
    </citation>
    <scope>NUCLEOTIDE SEQUENCE [LARGE SCALE GENOMIC DNA]</scope>
    <source>
        <strain evidence="13 14">PY97M</strain>
    </source>
</reference>
<proteinExistence type="inferred from homology"/>
<evidence type="ECO:0000259" key="12">
    <source>
        <dbReference type="Pfam" id="PF00155"/>
    </source>
</evidence>
<dbReference type="InterPro" id="IPR015422">
    <property type="entry name" value="PyrdxlP-dep_Trfase_small"/>
</dbReference>
<evidence type="ECO:0000256" key="7">
    <source>
        <dbReference type="ARBA" id="ARBA00022679"/>
    </source>
</evidence>
<comment type="catalytic activity">
    <reaction evidence="10 11">
        <text>L-histidinol phosphate + 2-oxoglutarate = 3-(imidazol-4-yl)-2-oxopropyl phosphate + L-glutamate</text>
        <dbReference type="Rhea" id="RHEA:23744"/>
        <dbReference type="ChEBI" id="CHEBI:16810"/>
        <dbReference type="ChEBI" id="CHEBI:29985"/>
        <dbReference type="ChEBI" id="CHEBI:57766"/>
        <dbReference type="ChEBI" id="CHEBI:57980"/>
        <dbReference type="EC" id="2.6.1.9"/>
    </reaction>
</comment>
<evidence type="ECO:0000256" key="11">
    <source>
        <dbReference type="HAMAP-Rule" id="MF_01023"/>
    </source>
</evidence>
<dbReference type="GO" id="GO:0004400">
    <property type="term" value="F:histidinol-phosphate transaminase activity"/>
    <property type="evidence" value="ECO:0007669"/>
    <property type="project" value="UniProtKB-UniRule"/>
</dbReference>
<dbReference type="EC" id="2.6.1.9" evidence="11"/>
<evidence type="ECO:0000256" key="10">
    <source>
        <dbReference type="ARBA" id="ARBA00047481"/>
    </source>
</evidence>
<dbReference type="PANTHER" id="PTHR42885">
    <property type="entry name" value="HISTIDINOL-PHOSPHATE AMINOTRANSFERASE-RELATED"/>
    <property type="match status" value="1"/>
</dbReference>
<dbReference type="NCBIfam" id="TIGR01141">
    <property type="entry name" value="hisC"/>
    <property type="match status" value="1"/>
</dbReference>
<dbReference type="InterPro" id="IPR015421">
    <property type="entry name" value="PyrdxlP-dep_Trfase_major"/>
</dbReference>
<dbReference type="CDD" id="cd00609">
    <property type="entry name" value="AAT_like"/>
    <property type="match status" value="1"/>
</dbReference>
<dbReference type="InterPro" id="IPR015424">
    <property type="entry name" value="PyrdxlP-dep_Trfase"/>
</dbReference>
<name>A0AB33Z2V6_9GAMM</name>
<comment type="cofactor">
    <cofactor evidence="1 11">
        <name>pyridoxal 5'-phosphate</name>
        <dbReference type="ChEBI" id="CHEBI:597326"/>
    </cofactor>
</comment>
<keyword evidence="5 11" id="KW-0032">Aminotransferase</keyword>
<comment type="similarity">
    <text evidence="3 11">Belongs to the class-II pyridoxal-phosphate-dependent aminotransferase family. Histidinol-phosphate aminotransferase subfamily.</text>
</comment>
<keyword evidence="6 11" id="KW-0028">Amino-acid biosynthesis</keyword>
<evidence type="ECO:0000256" key="2">
    <source>
        <dbReference type="ARBA" id="ARBA00005011"/>
    </source>
</evidence>
<dbReference type="EMBL" id="ASHL01000002">
    <property type="protein sequence ID" value="EPD13534.1"/>
    <property type="molecule type" value="Genomic_DNA"/>
</dbReference>
<dbReference type="Gene3D" id="3.90.1150.10">
    <property type="entry name" value="Aspartate Aminotransferase, domain 1"/>
    <property type="match status" value="1"/>
</dbReference>
<dbReference type="InterPro" id="IPR004839">
    <property type="entry name" value="Aminotransferase_I/II_large"/>
</dbReference>
<comment type="caution">
    <text evidence="13">The sequence shown here is derived from an EMBL/GenBank/DDBJ whole genome shotgun (WGS) entry which is preliminary data.</text>
</comment>
<organism evidence="13 14">
    <name type="scientific">Cycloclasticus pugetii</name>
    <dbReference type="NCBI Taxonomy" id="34068"/>
    <lineage>
        <taxon>Bacteria</taxon>
        <taxon>Pseudomonadati</taxon>
        <taxon>Pseudomonadota</taxon>
        <taxon>Gammaproteobacteria</taxon>
        <taxon>Thiotrichales</taxon>
        <taxon>Piscirickettsiaceae</taxon>
        <taxon>Cycloclasticus</taxon>
    </lineage>
</organism>
<evidence type="ECO:0000256" key="3">
    <source>
        <dbReference type="ARBA" id="ARBA00007970"/>
    </source>
</evidence>
<dbReference type="HAMAP" id="MF_01023">
    <property type="entry name" value="HisC_aminotrans_2"/>
    <property type="match status" value="1"/>
</dbReference>
<evidence type="ECO:0000256" key="6">
    <source>
        <dbReference type="ARBA" id="ARBA00022605"/>
    </source>
</evidence>
<keyword evidence="9 11" id="KW-0368">Histidine biosynthesis</keyword>
<dbReference type="Proteomes" id="UP000015462">
    <property type="component" value="Unassembled WGS sequence"/>
</dbReference>
<dbReference type="GO" id="GO:0000105">
    <property type="term" value="P:L-histidine biosynthetic process"/>
    <property type="evidence" value="ECO:0007669"/>
    <property type="project" value="UniProtKB-UniRule"/>
</dbReference>
<sequence>MSKTNKIVEDLIRPEIQQMAAYHVPEATGLIKLDAMENPFPWPKAMKEEWLQLLSNVEPNRYPDPSARELITGLRDCFDVPAELGVVLGNGSDELIQLILMAMNDRSAVIAPTPSFVMYQHIANSLGLPFTGVPLNEDFSLNMSAMKAAIKQEDPAVIFLSYPNNPTANLFDDDDLIQILELANGIVVIDEAYQPFACKTFMNRTPDFKNLLVMRTVSKLGLAGLRLGFVVGHPCLTDELEKIRLPYNINVFTQLTATFAFKHIDTLNQQAAVIREQRERLLSGLTSFAGVKVFPSDANFILFSLLSDSAERVFEQLKQAGVLIKKMASNPGLPAECLRVTVGTRSENDLFIEKFASILKQ</sequence>
<dbReference type="SUPFAM" id="SSF53383">
    <property type="entry name" value="PLP-dependent transferases"/>
    <property type="match status" value="1"/>
</dbReference>
<comment type="pathway">
    <text evidence="2 11">Amino-acid biosynthesis; L-histidine biosynthesis; L-histidine from 5-phospho-alpha-D-ribose 1-diphosphate: step 7/9.</text>
</comment>
<dbReference type="Pfam" id="PF00155">
    <property type="entry name" value="Aminotran_1_2"/>
    <property type="match status" value="1"/>
</dbReference>
<keyword evidence="14" id="KW-1185">Reference proteome</keyword>
<gene>
    <name evidence="11" type="primary">hisC</name>
    <name evidence="13" type="ORF">L196_03336</name>
</gene>
<feature type="domain" description="Aminotransferase class I/classII large" evidence="12">
    <location>
        <begin position="30"/>
        <end position="354"/>
    </location>
</feature>
<evidence type="ECO:0000256" key="4">
    <source>
        <dbReference type="ARBA" id="ARBA00011738"/>
    </source>
</evidence>
<evidence type="ECO:0000256" key="1">
    <source>
        <dbReference type="ARBA" id="ARBA00001933"/>
    </source>
</evidence>